<organism evidence="1">
    <name type="scientific">candidate division CPR3 bacterium</name>
    <dbReference type="NCBI Taxonomy" id="2268181"/>
    <lineage>
        <taxon>Bacteria</taxon>
        <taxon>Bacteria division CPR3</taxon>
    </lineage>
</organism>
<dbReference type="EMBL" id="DRVY01000039">
    <property type="protein sequence ID" value="HHR92127.1"/>
    <property type="molecule type" value="Genomic_DNA"/>
</dbReference>
<gene>
    <name evidence="1" type="ORF">ENL96_01260</name>
</gene>
<reference evidence="1" key="1">
    <citation type="journal article" date="2020" name="mSystems">
        <title>Genome- and Community-Level Interaction Insights into Carbon Utilization and Element Cycling Functions of Hydrothermarchaeota in Hydrothermal Sediment.</title>
        <authorList>
            <person name="Zhou Z."/>
            <person name="Liu Y."/>
            <person name="Xu W."/>
            <person name="Pan J."/>
            <person name="Luo Z.H."/>
            <person name="Li M."/>
        </authorList>
    </citation>
    <scope>NUCLEOTIDE SEQUENCE [LARGE SCALE GENOMIC DNA]</scope>
    <source>
        <strain evidence="1">SpSt-1042</strain>
    </source>
</reference>
<dbReference type="AlphaFoldDB" id="A0A7C5UVI9"/>
<name>A0A7C5UVI9_UNCC3</name>
<sequence>MNEEKIVMGLIRKDCEINGCAEESRLAKMASLMNIHPEKYQRALENLIETRKIDKRGKNFFLV</sequence>
<protein>
    <submittedName>
        <fullName evidence="1">Uncharacterized protein</fullName>
    </submittedName>
</protein>
<accession>A0A7C5UVI9</accession>
<proteinExistence type="predicted"/>
<comment type="caution">
    <text evidence="1">The sequence shown here is derived from an EMBL/GenBank/DDBJ whole genome shotgun (WGS) entry which is preliminary data.</text>
</comment>
<evidence type="ECO:0000313" key="1">
    <source>
        <dbReference type="EMBL" id="HHR92127.1"/>
    </source>
</evidence>